<keyword evidence="1" id="KW-0812">Transmembrane</keyword>
<dbReference type="EMBL" id="JBHSKX010000002">
    <property type="protein sequence ID" value="MFC5367752.1"/>
    <property type="molecule type" value="Genomic_DNA"/>
</dbReference>
<feature type="transmembrane region" description="Helical" evidence="1">
    <location>
        <begin position="43"/>
        <end position="62"/>
    </location>
</feature>
<feature type="transmembrane region" description="Helical" evidence="1">
    <location>
        <begin position="94"/>
        <end position="110"/>
    </location>
</feature>
<sequence length="123" mass="12660">MPSASTAPLGVKLICLLGLVSVFLSLLAGTALLASGTVLGGFAGLLVLGLAFVQAGVLWGLWTVKRWAWTAAVVSYSLGVSLALVELLAGDLDAVVRLLLGAAVVAYVYSTRSVYRREVVPTG</sequence>
<feature type="transmembrane region" description="Helical" evidence="1">
    <location>
        <begin position="69"/>
        <end position="88"/>
    </location>
</feature>
<accession>A0ABD5RDH4</accession>
<name>A0ABD5RDH4_9EURY</name>
<evidence type="ECO:0000313" key="2">
    <source>
        <dbReference type="EMBL" id="MFC5367752.1"/>
    </source>
</evidence>
<dbReference type="Proteomes" id="UP001596201">
    <property type="component" value="Unassembled WGS sequence"/>
</dbReference>
<keyword evidence="3" id="KW-1185">Reference proteome</keyword>
<evidence type="ECO:0000256" key="1">
    <source>
        <dbReference type="SAM" id="Phobius"/>
    </source>
</evidence>
<dbReference type="AlphaFoldDB" id="A0ABD5RDH4"/>
<protein>
    <submittedName>
        <fullName evidence="2">Uncharacterized protein</fullName>
    </submittedName>
</protein>
<reference evidence="2 3" key="1">
    <citation type="journal article" date="2019" name="Int. J. Syst. Evol. Microbiol.">
        <title>The Global Catalogue of Microorganisms (GCM) 10K type strain sequencing project: providing services to taxonomists for standard genome sequencing and annotation.</title>
        <authorList>
            <consortium name="The Broad Institute Genomics Platform"/>
            <consortium name="The Broad Institute Genome Sequencing Center for Infectious Disease"/>
            <person name="Wu L."/>
            <person name="Ma J."/>
        </authorList>
    </citation>
    <scope>NUCLEOTIDE SEQUENCE [LARGE SCALE GENOMIC DNA]</scope>
    <source>
        <strain evidence="2 3">CGMCC 1.12237</strain>
    </source>
</reference>
<proteinExistence type="predicted"/>
<dbReference type="RefSeq" id="WP_227229998.1">
    <property type="nucleotide sequence ID" value="NZ_JAJCVJ010000002.1"/>
</dbReference>
<gene>
    <name evidence="2" type="ORF">ACFPJ5_12490</name>
</gene>
<organism evidence="2 3">
    <name type="scientific">Salinirubrum litoreum</name>
    <dbReference type="NCBI Taxonomy" id="1126234"/>
    <lineage>
        <taxon>Archaea</taxon>
        <taxon>Methanobacteriati</taxon>
        <taxon>Methanobacteriota</taxon>
        <taxon>Stenosarchaea group</taxon>
        <taxon>Halobacteria</taxon>
        <taxon>Halobacteriales</taxon>
        <taxon>Haloferacaceae</taxon>
        <taxon>Salinirubrum</taxon>
    </lineage>
</organism>
<evidence type="ECO:0000313" key="3">
    <source>
        <dbReference type="Proteomes" id="UP001596201"/>
    </source>
</evidence>
<comment type="caution">
    <text evidence="2">The sequence shown here is derived from an EMBL/GenBank/DDBJ whole genome shotgun (WGS) entry which is preliminary data.</text>
</comment>
<keyword evidence="1" id="KW-1133">Transmembrane helix</keyword>
<keyword evidence="1" id="KW-0472">Membrane</keyword>